<reference evidence="3" key="1">
    <citation type="journal article" date="2019" name="Int. J. Syst. Evol. Microbiol.">
        <title>The Global Catalogue of Microorganisms (GCM) 10K type strain sequencing project: providing services to taxonomists for standard genome sequencing and annotation.</title>
        <authorList>
            <consortium name="The Broad Institute Genomics Platform"/>
            <consortium name="The Broad Institute Genome Sequencing Center for Infectious Disease"/>
            <person name="Wu L."/>
            <person name="Ma J."/>
        </authorList>
    </citation>
    <scope>NUCLEOTIDE SEQUENCE [LARGE SCALE GENOMIC DNA]</scope>
    <source>
        <strain evidence="3">CCM 8749</strain>
    </source>
</reference>
<dbReference type="EMBL" id="JBHSQV010000006">
    <property type="protein sequence ID" value="MFC5985109.1"/>
    <property type="molecule type" value="Genomic_DNA"/>
</dbReference>
<keyword evidence="3" id="KW-1185">Reference proteome</keyword>
<evidence type="ECO:0000313" key="2">
    <source>
        <dbReference type="EMBL" id="MFC5985109.1"/>
    </source>
</evidence>
<dbReference type="InterPro" id="IPR024301">
    <property type="entry name" value="Amidase_6"/>
</dbReference>
<dbReference type="Proteomes" id="UP001596250">
    <property type="component" value="Unassembled WGS sequence"/>
</dbReference>
<name>A0ABW1IJ89_9BACL</name>
<sequence>MQQLWKAAVLDYVRRRNRMETHYEWIEDGFIQDSRDDFKIQQGLKRIKEWHKERGVQPIRSESSIRILHHRAVEDRLNVTVMIQKTTHFRQGQLEYDESRIDIERLELRQQGNQWNIRTIVRDVPERSSFFYDRNIKWKQKKESQPLIRVPALQTNGLHRPGKRHYDRNKAKAYADMWWDHPNPNFMSFDVDCTNFVSQCLYAGGAPINYTGKRESGWWYRWQNGKDQWSFSWSVSNSLKRYLSSSQNGLRAEQLDDPRGLDIGDCIIYDWDGDGRYQHSTIVTSKDASGMPLVNAHTINSKNRYWDYRDSPAWTPRTVYCFMHIIDDF</sequence>
<dbReference type="RefSeq" id="WP_379891627.1">
    <property type="nucleotide sequence ID" value="NZ_CBCSCT010000036.1"/>
</dbReference>
<comment type="caution">
    <text evidence="2">The sequence shown here is derived from an EMBL/GenBank/DDBJ whole genome shotgun (WGS) entry which is preliminary data.</text>
</comment>
<gene>
    <name evidence="2" type="ORF">ACFPXP_01205</name>
</gene>
<feature type="domain" description="Putative amidase" evidence="1">
    <location>
        <begin position="166"/>
        <end position="309"/>
    </location>
</feature>
<evidence type="ECO:0000259" key="1">
    <source>
        <dbReference type="Pfam" id="PF12671"/>
    </source>
</evidence>
<proteinExistence type="predicted"/>
<protein>
    <submittedName>
        <fullName evidence="2">Amidase domain-containing protein</fullName>
    </submittedName>
</protein>
<evidence type="ECO:0000313" key="3">
    <source>
        <dbReference type="Proteomes" id="UP001596250"/>
    </source>
</evidence>
<accession>A0ABW1IJ89</accession>
<dbReference type="PANTHER" id="PTHR40032">
    <property type="entry name" value="EXPORTED PROTEIN-RELATED"/>
    <property type="match status" value="1"/>
</dbReference>
<dbReference type="Pfam" id="PF12671">
    <property type="entry name" value="Amidase_6"/>
    <property type="match status" value="1"/>
</dbReference>
<organism evidence="2 3">
    <name type="scientific">Marinicrinis lubricantis</name>
    <dbReference type="NCBI Taxonomy" id="2086470"/>
    <lineage>
        <taxon>Bacteria</taxon>
        <taxon>Bacillati</taxon>
        <taxon>Bacillota</taxon>
        <taxon>Bacilli</taxon>
        <taxon>Bacillales</taxon>
        <taxon>Paenibacillaceae</taxon>
    </lineage>
</organism>
<dbReference type="PANTHER" id="PTHR40032:SF1">
    <property type="entry name" value="EXPORTED PROTEIN"/>
    <property type="match status" value="1"/>
</dbReference>